<protein>
    <submittedName>
        <fullName evidence="1">Uncharacterized protein</fullName>
    </submittedName>
</protein>
<sequence length="90" mass="10063">LYFRNGIYSKAAKYYRMGLALETEFNEDALHGFGSALAMNDRTDDAIKVYKLLVRQRPGNRLYSANLEALYNKKGEKPGSRKSGGNPSGK</sequence>
<gene>
    <name evidence="1" type="ORF">MNBD_NITROSPINAE03-1534</name>
</gene>
<organism evidence="1">
    <name type="scientific">hydrothermal vent metagenome</name>
    <dbReference type="NCBI Taxonomy" id="652676"/>
    <lineage>
        <taxon>unclassified sequences</taxon>
        <taxon>metagenomes</taxon>
        <taxon>ecological metagenomes</taxon>
    </lineage>
</organism>
<reference evidence="1" key="1">
    <citation type="submission" date="2018-06" db="EMBL/GenBank/DDBJ databases">
        <authorList>
            <person name="Zhirakovskaya E."/>
        </authorList>
    </citation>
    <scope>NUCLEOTIDE SEQUENCE</scope>
</reference>
<evidence type="ECO:0000313" key="1">
    <source>
        <dbReference type="EMBL" id="VAX21490.1"/>
    </source>
</evidence>
<dbReference type="SUPFAM" id="SSF48452">
    <property type="entry name" value="TPR-like"/>
    <property type="match status" value="1"/>
</dbReference>
<proteinExistence type="predicted"/>
<name>A0A3B1CFQ4_9ZZZZ</name>
<accession>A0A3B1CFQ4</accession>
<dbReference type="Gene3D" id="1.25.40.10">
    <property type="entry name" value="Tetratricopeptide repeat domain"/>
    <property type="match status" value="1"/>
</dbReference>
<dbReference type="InterPro" id="IPR011990">
    <property type="entry name" value="TPR-like_helical_dom_sf"/>
</dbReference>
<dbReference type="EMBL" id="UOGB01000206">
    <property type="protein sequence ID" value="VAX21490.1"/>
    <property type="molecule type" value="Genomic_DNA"/>
</dbReference>
<dbReference type="AlphaFoldDB" id="A0A3B1CFQ4"/>
<feature type="non-terminal residue" evidence="1">
    <location>
        <position position="1"/>
    </location>
</feature>